<accession>A0A199VBG2</accession>
<reference evidence="6" key="2">
    <citation type="submission" date="2025-04" db="UniProtKB">
        <authorList>
            <consortium name="RefSeq"/>
        </authorList>
    </citation>
    <scope>IDENTIFICATION</scope>
    <source>
        <tissue evidence="6">Leaf</tissue>
    </source>
</reference>
<dbReference type="SUPFAM" id="SSF47699">
    <property type="entry name" value="Bifunctional inhibitor/lipid-transfer protein/seed storage 2S albumin"/>
    <property type="match status" value="1"/>
</dbReference>
<keyword evidence="5" id="KW-1185">Reference proteome</keyword>
<dbReference type="Proteomes" id="UP000092600">
    <property type="component" value="Unassembled WGS sequence"/>
</dbReference>
<dbReference type="Gramene" id="Aco000621.1.mrna1">
    <property type="protein sequence ID" value="Aco000621.1.mrna1"/>
    <property type="gene ID" value="Aco000621.1.path1"/>
</dbReference>
<name>A0A199VBG2_ANACO</name>
<dbReference type="CDD" id="cd04660">
    <property type="entry name" value="nsLTP_like"/>
    <property type="match status" value="1"/>
</dbReference>
<proteinExistence type="predicted"/>
<dbReference type="InterPro" id="IPR036312">
    <property type="entry name" value="Bifun_inhib/LTP/seed_sf"/>
</dbReference>
<dbReference type="PANTHER" id="PTHR33286:SF54">
    <property type="entry name" value="BIFUNCTIONAL INHIBITOR_LIPID-TRANSFER PROTEIN_SEED STORAGE 2S ALBUMIN SUPERFAMILY PROTEIN"/>
    <property type="match status" value="1"/>
</dbReference>
<protein>
    <submittedName>
        <fullName evidence="6">Uncharacterized protein LOC109718644</fullName>
    </submittedName>
</protein>
<reference evidence="3 4" key="1">
    <citation type="journal article" date="2016" name="DNA Res.">
        <title>The draft genome of MD-2 pineapple using hybrid error correction of long reads.</title>
        <authorList>
            <person name="Redwan R.M."/>
            <person name="Saidin A."/>
            <person name="Kumar S.V."/>
        </authorList>
    </citation>
    <scope>NUCLEOTIDE SEQUENCE [LARGE SCALE GENOMIC DNA]</scope>
    <source>
        <strain evidence="4">cv. MD2</strain>
        <tissue evidence="3">Leaf</tissue>
    </source>
</reference>
<dbReference type="AlphaFoldDB" id="A0A199VBG2"/>
<dbReference type="Pfam" id="PF14368">
    <property type="entry name" value="LTP_2"/>
    <property type="match status" value="1"/>
</dbReference>
<feature type="domain" description="Bifunctional inhibitor/plant lipid transfer protein/seed storage helical" evidence="2">
    <location>
        <begin position="22"/>
        <end position="103"/>
    </location>
</feature>
<evidence type="ECO:0000313" key="3">
    <source>
        <dbReference type="EMBL" id="OAY74457.1"/>
    </source>
</evidence>
<feature type="signal peptide" evidence="1">
    <location>
        <begin position="1"/>
        <end position="25"/>
    </location>
</feature>
<dbReference type="OrthoDB" id="678486at2759"/>
<dbReference type="EMBL" id="LSRQ01002399">
    <property type="protein sequence ID" value="OAY74457.1"/>
    <property type="molecule type" value="Genomic_DNA"/>
</dbReference>
<dbReference type="InterPro" id="IPR044741">
    <property type="entry name" value="NsLTP-like"/>
</dbReference>
<sequence length="111" mass="12127">MAGEKFICFLAFAIIILVIFDPARAEEACDGDIADLVHNCNQFVKKDGPKIPPSEECCAIIKKCNVPCVCSHITKDVEKTISMEKVVYVAECCNRPFAHGSKCGSYTVPKA</sequence>
<keyword evidence="1" id="KW-0732">Signal</keyword>
<evidence type="ECO:0000313" key="6">
    <source>
        <dbReference type="RefSeq" id="XP_020100563.1"/>
    </source>
</evidence>
<dbReference type="GeneID" id="109718644"/>
<dbReference type="Proteomes" id="UP000515123">
    <property type="component" value="Linkage group 12"/>
</dbReference>
<dbReference type="RefSeq" id="XP_020100563.1">
    <property type="nucleotide sequence ID" value="XM_020244974.1"/>
</dbReference>
<evidence type="ECO:0000259" key="2">
    <source>
        <dbReference type="Pfam" id="PF14368"/>
    </source>
</evidence>
<evidence type="ECO:0000313" key="5">
    <source>
        <dbReference type="Proteomes" id="UP000515123"/>
    </source>
</evidence>
<evidence type="ECO:0000313" key="4">
    <source>
        <dbReference type="Proteomes" id="UP000092600"/>
    </source>
</evidence>
<dbReference type="PANTHER" id="PTHR33286">
    <property type="entry name" value="BIFUNCTIONAL INHIBITOR/LIPID-TRANSFER PROTEIN/SEED STORAGE 2S ALBUMIN SUPERFAMILY PROTEIN"/>
    <property type="match status" value="1"/>
</dbReference>
<dbReference type="STRING" id="4615.A0A199VBG2"/>
<evidence type="ECO:0000256" key="1">
    <source>
        <dbReference type="SAM" id="SignalP"/>
    </source>
</evidence>
<feature type="chain" id="PRO_5044554540" evidence="1">
    <location>
        <begin position="26"/>
        <end position="111"/>
    </location>
</feature>
<dbReference type="Gene3D" id="1.10.110.10">
    <property type="entry name" value="Plant lipid-transfer and hydrophobic proteins"/>
    <property type="match status" value="1"/>
</dbReference>
<organism evidence="3 4">
    <name type="scientific">Ananas comosus</name>
    <name type="common">Pineapple</name>
    <name type="synonym">Ananas ananas</name>
    <dbReference type="NCBI Taxonomy" id="4615"/>
    <lineage>
        <taxon>Eukaryota</taxon>
        <taxon>Viridiplantae</taxon>
        <taxon>Streptophyta</taxon>
        <taxon>Embryophyta</taxon>
        <taxon>Tracheophyta</taxon>
        <taxon>Spermatophyta</taxon>
        <taxon>Magnoliopsida</taxon>
        <taxon>Liliopsida</taxon>
        <taxon>Poales</taxon>
        <taxon>Bromeliaceae</taxon>
        <taxon>Bromelioideae</taxon>
        <taxon>Ananas</taxon>
    </lineage>
</organism>
<dbReference type="InterPro" id="IPR016140">
    <property type="entry name" value="Bifunc_inhib/LTP/seed_store"/>
</dbReference>
<gene>
    <name evidence="6" type="primary">LOC109718644</name>
    <name evidence="3" type="ORF">ACMD2_06834</name>
</gene>